<feature type="transmembrane region" description="Helical" evidence="6">
    <location>
        <begin position="220"/>
        <end position="237"/>
    </location>
</feature>
<feature type="transmembrane region" description="Helical" evidence="6">
    <location>
        <begin position="372"/>
        <end position="391"/>
    </location>
</feature>
<evidence type="ECO:0000256" key="2">
    <source>
        <dbReference type="ARBA" id="ARBA00022475"/>
    </source>
</evidence>
<feature type="transmembrane region" description="Helical" evidence="6">
    <location>
        <begin position="436"/>
        <end position="454"/>
    </location>
</feature>
<proteinExistence type="predicted"/>
<dbReference type="AlphaFoldDB" id="F3QUT6"/>
<comment type="caution">
    <text evidence="7">The sequence shown here is derived from an EMBL/GenBank/DDBJ whole genome shotgun (WGS) entry which is preliminary data.</text>
</comment>
<feature type="transmembrane region" description="Helical" evidence="6">
    <location>
        <begin position="94"/>
        <end position="115"/>
    </location>
</feature>
<evidence type="ECO:0000313" key="7">
    <source>
        <dbReference type="EMBL" id="EGG53186.1"/>
    </source>
</evidence>
<evidence type="ECO:0000256" key="3">
    <source>
        <dbReference type="ARBA" id="ARBA00022692"/>
    </source>
</evidence>
<feature type="transmembrane region" description="Helical" evidence="6">
    <location>
        <begin position="12"/>
        <end position="33"/>
    </location>
</feature>
<protein>
    <recommendedName>
        <fullName evidence="9">Polysaccharide biosynthesis protein</fullName>
    </recommendedName>
</protein>
<accession>F3QUT6</accession>
<feature type="transmembrane region" description="Helical" evidence="6">
    <location>
        <begin position="127"/>
        <end position="148"/>
    </location>
</feature>
<keyword evidence="2" id="KW-1003">Cell membrane</keyword>
<evidence type="ECO:0000256" key="4">
    <source>
        <dbReference type="ARBA" id="ARBA00022989"/>
    </source>
</evidence>
<evidence type="ECO:0008006" key="9">
    <source>
        <dbReference type="Google" id="ProtNLM"/>
    </source>
</evidence>
<name>F3QUT6_9BACT</name>
<feature type="transmembrane region" description="Helical" evidence="6">
    <location>
        <begin position="281"/>
        <end position="302"/>
    </location>
</feature>
<dbReference type="STRING" id="762982.HMPREF9442_01959"/>
<keyword evidence="5 6" id="KW-0472">Membrane</keyword>
<dbReference type="GO" id="GO:0005886">
    <property type="term" value="C:plasma membrane"/>
    <property type="evidence" value="ECO:0007669"/>
    <property type="project" value="UniProtKB-SubCell"/>
</dbReference>
<dbReference type="InterPro" id="IPR050833">
    <property type="entry name" value="Poly_Biosynth_Transport"/>
</dbReference>
<feature type="transmembrane region" description="Helical" evidence="6">
    <location>
        <begin position="54"/>
        <end position="82"/>
    </location>
</feature>
<evidence type="ECO:0000256" key="5">
    <source>
        <dbReference type="ARBA" id="ARBA00023136"/>
    </source>
</evidence>
<dbReference type="Proteomes" id="UP000005546">
    <property type="component" value="Unassembled WGS sequence"/>
</dbReference>
<evidence type="ECO:0000313" key="8">
    <source>
        <dbReference type="Proteomes" id="UP000005546"/>
    </source>
</evidence>
<keyword evidence="8" id="KW-1185">Reference proteome</keyword>
<keyword evidence="4 6" id="KW-1133">Transmembrane helix</keyword>
<dbReference type="EMBL" id="AFBR01000056">
    <property type="protein sequence ID" value="EGG53186.1"/>
    <property type="molecule type" value="Genomic_DNA"/>
</dbReference>
<dbReference type="PANTHER" id="PTHR30250">
    <property type="entry name" value="PST FAMILY PREDICTED COLANIC ACID TRANSPORTER"/>
    <property type="match status" value="1"/>
</dbReference>
<dbReference type="PANTHER" id="PTHR30250:SF26">
    <property type="entry name" value="PSMA PROTEIN"/>
    <property type="match status" value="1"/>
</dbReference>
<organism evidence="7 8">
    <name type="scientific">Paraprevotella xylaniphila YIT 11841</name>
    <dbReference type="NCBI Taxonomy" id="762982"/>
    <lineage>
        <taxon>Bacteria</taxon>
        <taxon>Pseudomonadati</taxon>
        <taxon>Bacteroidota</taxon>
        <taxon>Bacteroidia</taxon>
        <taxon>Bacteroidales</taxon>
        <taxon>Prevotellaceae</taxon>
        <taxon>Paraprevotella</taxon>
    </lineage>
</organism>
<comment type="subcellular location">
    <subcellularLocation>
        <location evidence="1">Cell membrane</location>
        <topology evidence="1">Multi-pass membrane protein</topology>
    </subcellularLocation>
</comment>
<gene>
    <name evidence="7" type="ORF">HMPREF9442_01959</name>
</gene>
<feature type="transmembrane region" description="Helical" evidence="6">
    <location>
        <begin position="345"/>
        <end position="366"/>
    </location>
</feature>
<evidence type="ECO:0000256" key="6">
    <source>
        <dbReference type="SAM" id="Phobius"/>
    </source>
</evidence>
<feature type="transmembrane region" description="Helical" evidence="6">
    <location>
        <begin position="403"/>
        <end position="424"/>
    </location>
</feature>
<dbReference type="HOGENOM" id="CLU_040798_1_0_10"/>
<sequence length="477" mass="53830">MVLSTLGIEDYGIYNVVGGFVAMFALVSASLTNSISRFITFELGRGNKIRLNRIFCTSINIQIVLSAIIIILAELVGAWFIYTKMNIPEGREFAALWVFQCSLLSFILGLISVPYNALIVAHEHMKTFAYIGLWESLLKLGAVYLLVLFAMDKLILYAILLTSIALLLRLVYGVYCKKHFEECRYHFILDKSLFKEIGAFAGWYLFGTSAYIFNTQGVNLIINIFFGVVLNAARGVATQVDSAVRMFVSNFTTALNPQIIKTYAEGNATESFKLVFKGAKFSFFLMLFFLIPLVLEADYVLGLWLKEVPSYAPLFLRLALFVALADLPGAPLTTLALGTGDIKRYYLYVGGFGCLVFPVTWLLFKLGCNPEIYYIVYILDNILLIFVRLFLLKRMVKFPVRRYVNEVLSIVLIVLLVCFIPPISIVEILPPSFGRLILTCMVSVISAIPAMYYIGMTRSERITVCDMVKNKLKRRKQ</sequence>
<feature type="transmembrane region" description="Helical" evidence="6">
    <location>
        <begin position="314"/>
        <end position="338"/>
    </location>
</feature>
<feature type="transmembrane region" description="Helical" evidence="6">
    <location>
        <begin position="154"/>
        <end position="172"/>
    </location>
</feature>
<dbReference type="eggNOG" id="COG0534">
    <property type="taxonomic scope" value="Bacteria"/>
</dbReference>
<keyword evidence="3 6" id="KW-0812">Transmembrane</keyword>
<reference evidence="7 8" key="1">
    <citation type="submission" date="2011-02" db="EMBL/GenBank/DDBJ databases">
        <authorList>
            <person name="Weinstock G."/>
            <person name="Sodergren E."/>
            <person name="Clifton S."/>
            <person name="Fulton L."/>
            <person name="Fulton B."/>
            <person name="Courtney L."/>
            <person name="Fronick C."/>
            <person name="Harrison M."/>
            <person name="Strong C."/>
            <person name="Farmer C."/>
            <person name="Delahaunty K."/>
            <person name="Markovic C."/>
            <person name="Hall O."/>
            <person name="Minx P."/>
            <person name="Tomlinson C."/>
            <person name="Mitreva M."/>
            <person name="Hou S."/>
            <person name="Chen J."/>
            <person name="Wollam A."/>
            <person name="Pepin K.H."/>
            <person name="Johnson M."/>
            <person name="Bhonagiri V."/>
            <person name="Zhang X."/>
            <person name="Suruliraj S."/>
            <person name="Warren W."/>
            <person name="Chinwalla A."/>
            <person name="Mardis E.R."/>
            <person name="Wilson R.K."/>
        </authorList>
    </citation>
    <scope>NUCLEOTIDE SEQUENCE [LARGE SCALE GENOMIC DNA]</scope>
    <source>
        <strain evidence="7 8">YIT 11841</strain>
    </source>
</reference>
<feature type="transmembrane region" description="Helical" evidence="6">
    <location>
        <begin position="193"/>
        <end position="214"/>
    </location>
</feature>
<evidence type="ECO:0000256" key="1">
    <source>
        <dbReference type="ARBA" id="ARBA00004651"/>
    </source>
</evidence>